<evidence type="ECO:0000313" key="5">
    <source>
        <dbReference type="Proteomes" id="UP000221168"/>
    </source>
</evidence>
<protein>
    <recommendedName>
        <fullName evidence="3">DUF2059 domain-containing protein</fullName>
    </recommendedName>
</protein>
<feature type="domain" description="DUF2059" evidence="3">
    <location>
        <begin position="94"/>
        <end position="151"/>
    </location>
</feature>
<dbReference type="InterPro" id="IPR018637">
    <property type="entry name" value="DUF2059"/>
</dbReference>
<evidence type="ECO:0000313" key="4">
    <source>
        <dbReference type="EMBL" id="PHP66574.1"/>
    </source>
</evidence>
<dbReference type="Pfam" id="PF09832">
    <property type="entry name" value="DUF2059"/>
    <property type="match status" value="1"/>
</dbReference>
<feature type="region of interest" description="Disordered" evidence="1">
    <location>
        <begin position="160"/>
        <end position="179"/>
    </location>
</feature>
<dbReference type="OrthoDB" id="5510290at2"/>
<evidence type="ECO:0000256" key="1">
    <source>
        <dbReference type="SAM" id="MobiDB-lite"/>
    </source>
</evidence>
<dbReference type="AlphaFoldDB" id="A0A2G1QM74"/>
<proteinExistence type="predicted"/>
<reference evidence="4 5" key="1">
    <citation type="submission" date="2017-10" db="EMBL/GenBank/DDBJ databases">
        <title>Sedimentibacterium mangrovi gen. nov., sp. nov., a novel member of family Phyllobacteriacea isolated from mangrove sediment.</title>
        <authorList>
            <person name="Liao H."/>
            <person name="Tian Y."/>
        </authorList>
    </citation>
    <scope>NUCLEOTIDE SEQUENCE [LARGE SCALE GENOMIC DNA]</scope>
    <source>
        <strain evidence="4 5">X9-2-2</strain>
    </source>
</reference>
<dbReference type="Proteomes" id="UP000221168">
    <property type="component" value="Unassembled WGS sequence"/>
</dbReference>
<evidence type="ECO:0000256" key="2">
    <source>
        <dbReference type="SAM" id="SignalP"/>
    </source>
</evidence>
<feature type="signal peptide" evidence="2">
    <location>
        <begin position="1"/>
        <end position="27"/>
    </location>
</feature>
<name>A0A2G1QM74_9HYPH</name>
<feature type="chain" id="PRO_5013746704" description="DUF2059 domain-containing protein" evidence="2">
    <location>
        <begin position="28"/>
        <end position="179"/>
    </location>
</feature>
<accession>A0A2G1QM74</accession>
<evidence type="ECO:0000259" key="3">
    <source>
        <dbReference type="Pfam" id="PF09832"/>
    </source>
</evidence>
<sequence>MKPFLLSRLVPVAAAAVLFMAPVSAGAQDITDAHLQAARDAINALHVTDQFDAVLPGTAQQLQGQLVQKNPDMADTINKVVEEKVIEMVSRRADLEKEIAQVYARSFSEQNLKDIAAFYRTEAGKKLLSEGPIATREMMKAAEIWQQGVARDLAQNVGEELAKDAAAQEKPAEGDQKAQ</sequence>
<keyword evidence="5" id="KW-1185">Reference proteome</keyword>
<keyword evidence="2" id="KW-0732">Signal</keyword>
<dbReference type="RefSeq" id="WP_099306760.1">
    <property type="nucleotide sequence ID" value="NZ_PDVP01000007.1"/>
</dbReference>
<dbReference type="EMBL" id="PDVP01000007">
    <property type="protein sequence ID" value="PHP66574.1"/>
    <property type="molecule type" value="Genomic_DNA"/>
</dbReference>
<comment type="caution">
    <text evidence="4">The sequence shown here is derived from an EMBL/GenBank/DDBJ whole genome shotgun (WGS) entry which is preliminary data.</text>
</comment>
<organism evidence="4 5">
    <name type="scientific">Zhengella mangrovi</name>
    <dbReference type="NCBI Taxonomy" id="1982044"/>
    <lineage>
        <taxon>Bacteria</taxon>
        <taxon>Pseudomonadati</taxon>
        <taxon>Pseudomonadota</taxon>
        <taxon>Alphaproteobacteria</taxon>
        <taxon>Hyphomicrobiales</taxon>
        <taxon>Notoacmeibacteraceae</taxon>
        <taxon>Zhengella</taxon>
    </lineage>
</organism>
<gene>
    <name evidence="4" type="ORF">CSC94_12865</name>
</gene>